<feature type="non-terminal residue" evidence="2">
    <location>
        <position position="1"/>
    </location>
</feature>
<feature type="region of interest" description="Disordered" evidence="1">
    <location>
        <begin position="126"/>
        <end position="158"/>
    </location>
</feature>
<reference evidence="2" key="1">
    <citation type="journal article" date="2014" name="Front. Microbiol.">
        <title>High frequency of phylogenetically diverse reductive dehalogenase-homologous genes in deep subseafloor sedimentary metagenomes.</title>
        <authorList>
            <person name="Kawai M."/>
            <person name="Futagami T."/>
            <person name="Toyoda A."/>
            <person name="Takaki Y."/>
            <person name="Nishi S."/>
            <person name="Hori S."/>
            <person name="Arai W."/>
            <person name="Tsubouchi T."/>
            <person name="Morono Y."/>
            <person name="Uchiyama I."/>
            <person name="Ito T."/>
            <person name="Fujiyama A."/>
            <person name="Inagaki F."/>
            <person name="Takami H."/>
        </authorList>
    </citation>
    <scope>NUCLEOTIDE SEQUENCE</scope>
    <source>
        <strain evidence="2">Expedition CK06-06</strain>
    </source>
</reference>
<organism evidence="2">
    <name type="scientific">marine sediment metagenome</name>
    <dbReference type="NCBI Taxonomy" id="412755"/>
    <lineage>
        <taxon>unclassified sequences</taxon>
        <taxon>metagenomes</taxon>
        <taxon>ecological metagenomes</taxon>
    </lineage>
</organism>
<comment type="caution">
    <text evidence="2">The sequence shown here is derived from an EMBL/GenBank/DDBJ whole genome shotgun (WGS) entry which is preliminary data.</text>
</comment>
<evidence type="ECO:0000313" key="2">
    <source>
        <dbReference type="EMBL" id="GAJ07553.1"/>
    </source>
</evidence>
<name>X1TQF3_9ZZZZ</name>
<sequence length="243" mass="27346">NKDKAREEIKELARDMKQDVCGDPDAYFWVARGKLNIGGDIIETAPTYGWLKTSDIQTDKAKRTPKDYLPGNQARVRAIKRWVRETFPEAKAKMKVITAEWLTRGKDIEDVQQIVEAEYHIVTDTTPSKGGGKIGGSAEEKQGEGESGTTILPPPKETPQKIGVPAAELSGEGFTIDPDLLREDLKQIKWTDDTAKTWLVSHYKVSPHGSLEEVISRLTREQAEEFLKEIQERVAKKQLTLFQ</sequence>
<proteinExistence type="predicted"/>
<dbReference type="AlphaFoldDB" id="X1TQF3"/>
<gene>
    <name evidence="2" type="ORF">S12H4_41563</name>
</gene>
<dbReference type="EMBL" id="BARW01025345">
    <property type="protein sequence ID" value="GAJ07553.1"/>
    <property type="molecule type" value="Genomic_DNA"/>
</dbReference>
<accession>X1TQF3</accession>
<evidence type="ECO:0000256" key="1">
    <source>
        <dbReference type="SAM" id="MobiDB-lite"/>
    </source>
</evidence>
<protein>
    <submittedName>
        <fullName evidence="2">Uncharacterized protein</fullName>
    </submittedName>
</protein>